<dbReference type="SUPFAM" id="SSF57667">
    <property type="entry name" value="beta-beta-alpha zinc fingers"/>
    <property type="match status" value="1"/>
</dbReference>
<evidence type="ECO:0000256" key="1">
    <source>
        <dbReference type="PROSITE-ProRule" id="PRU00042"/>
    </source>
</evidence>
<dbReference type="SMART" id="SM00355">
    <property type="entry name" value="ZnF_C2H2"/>
    <property type="match status" value="2"/>
</dbReference>
<feature type="compositionally biased region" description="Basic and acidic residues" evidence="2">
    <location>
        <begin position="1543"/>
        <end position="1556"/>
    </location>
</feature>
<feature type="compositionally biased region" description="Basic residues" evidence="2">
    <location>
        <begin position="1227"/>
        <end position="1239"/>
    </location>
</feature>
<feature type="region of interest" description="Disordered" evidence="2">
    <location>
        <begin position="707"/>
        <end position="726"/>
    </location>
</feature>
<feature type="compositionally biased region" description="Basic and acidic residues" evidence="2">
    <location>
        <begin position="1317"/>
        <end position="1328"/>
    </location>
</feature>
<sequence length="1571" mass="166548">MEASEPTHPTPSATDQPAPVPGIPGAPGGQASPRLTLGPVILPPEQGLAPTVFLKALPVPLYHTVPPGGLQPRAPLVTGSLEGTSVPFILSPLLQPEGPSATQVGKPAAPALTVNIVGTLPVLSPGVGSALVSTGRVKSTGKYLCPHCGRDCLKPSVLEKHIRSHTGERPFPCPTCGIAFKTQSNLYKHRRTQTHLNNSRLSLESEGSGGSLLEEGDRPGETVSVDSRRDEGAPERALSPGARPTLAAQNRERKVVSAASLGAALSHGEASVDQPQTVSPEFSLASPQPRRKLPEPKPCFLQRQQESCSEKAWDAKALEGPLRKCESTDSGYLSRSDSVEQAPVASSPLHSLSEHSAESEGEGGPGCSSSGNRAEQGTPGSSLEMEKKKLEERIAQLISHNQAVVDDPQLDHVRPRKTVLSKQGSIDLPMPYTYKDSFHFDIRALEPSRRRVALSPARSTFTPLEKARPLFFHSVPTQLSTTVECVPVTRSNSLPFVEGSKLWPEPRDPQDAILGTQKALSPRLTPARLGCRPGLTLASIPSGHPRALVRQAAVEDLPCTPTGEPSAVAEDLEAKRAVAKEGGVVYKGRASKKCSQRKQRMFSQEKWQVYGNETFKRIYQKMKTSQPGGQKHREARQSQGTELDLPPPRGQVGGSEDAGLSQDNRIPTLRDTIAGAKLGSWGSRPSLEDSLEAESPEQLKVVARVTSPPTLGSTDSLCSSGKSPLLSPSGKLDLGCRLPPVPRPCQGGDLEAPKTASPDPSGEAIKETSPGAQTVLSRSSGGSVALQLAEDKLPSERKRLRVEGLDRQKQPAPREAEASGRSLQAGLQPSQKPDSDSEELLGCSNKSILHVTTALEPSDVSSAASTVAPRWPGLGDKDSPVPSISRNPEFHSLLPAQPQDPGVSNARSGGPFAPKYLLRLPQGENPSPLVVPGPENGPDALCTSTQPVDQTLLVGSEPGRPQPPAACSGPGEVGGSPGDPDWPRSRDEKEETQMGREKRDRTGDGIPVTGCSPDPSAIGETASVLSTHTCDVHVTQGVVSGTHAIHCLFTDSPTARARTYGNLLNPWTSSQKLGIPPKNAPESPPSEAEEGLPACGSSQAHYFLTTFTNPQGVSLNHQKPALSHILGTPRSCEAPSSFPSLKTEPQLTWCCLSRSLTLPAEQQRAAPGRLASSLPDRNLQGDSDKTLPKSSGGRTQTSRGGEGSSQAPELPYPTVPGLGAEDQVSRPRSKKELWRRRVKTSRENTKQKKLMLHPKSGLNIQGEPSCASKDLSVTHGSKEKEDDCSQTSGPMSPGMSSETILEIDKSASKDISPTAGEHNDCSQKEHADGSGLSPQSNMDLAVFREDLPHGKGLDVGPLGTQLPPSQNQVSIVPNLCFSPDFPELPSSFRSKGTFHHHDIATSVATVCVSAGIRTGHKTLEALGAESHAEETLARNSPDRRVTSDSLPQVLLPGRPSPGKTLETAPSGPSSVSSHQEEARAQADFPVWGKYGCGDLTVQGAASGSKSGTCRADGLISPKTVTAPSDPGQPSEVPKAPLRSIRKRSLEGMRKQTRVELSDTSSDDEDRLVIEI</sequence>
<dbReference type="Gene3D" id="3.30.160.60">
    <property type="entry name" value="Classic Zinc Finger"/>
    <property type="match status" value="2"/>
</dbReference>
<dbReference type="PROSITE" id="PS50157">
    <property type="entry name" value="ZINC_FINGER_C2H2_2"/>
    <property type="match status" value="2"/>
</dbReference>
<feature type="region of interest" description="Disordered" evidence="2">
    <location>
        <begin position="1160"/>
        <end position="1297"/>
    </location>
</feature>
<evidence type="ECO:0000256" key="2">
    <source>
        <dbReference type="SAM" id="MobiDB-lite"/>
    </source>
</evidence>
<feature type="region of interest" description="Disordered" evidence="2">
    <location>
        <begin position="735"/>
        <end position="843"/>
    </location>
</feature>
<feature type="compositionally biased region" description="Basic and acidic residues" evidence="2">
    <location>
        <begin position="789"/>
        <end position="818"/>
    </location>
</feature>
<protein>
    <submittedName>
        <fullName evidence="4">Zinc finger protein 831</fullName>
    </submittedName>
</protein>
<feature type="region of interest" description="Disordered" evidence="2">
    <location>
        <begin position="323"/>
        <end position="383"/>
    </location>
</feature>
<dbReference type="EMBL" id="BAAFST010000002">
    <property type="protein sequence ID" value="GAB1287293.1"/>
    <property type="molecule type" value="Genomic_DNA"/>
</dbReference>
<feature type="region of interest" description="Disordered" evidence="2">
    <location>
        <begin position="1421"/>
        <end position="1479"/>
    </location>
</feature>
<feature type="compositionally biased region" description="Low complexity" evidence="2">
    <location>
        <begin position="716"/>
        <end position="726"/>
    </location>
</feature>
<feature type="region of interest" description="Disordered" evidence="2">
    <location>
        <begin position="197"/>
        <end position="253"/>
    </location>
</feature>
<keyword evidence="1" id="KW-0479">Metal-binding</keyword>
<feature type="region of interest" description="Disordered" evidence="2">
    <location>
        <begin position="267"/>
        <end position="296"/>
    </location>
</feature>
<gene>
    <name evidence="4" type="ORF">APTSU1_000252300</name>
</gene>
<keyword evidence="1" id="KW-0862">Zinc</keyword>
<feature type="domain" description="C2H2-type" evidence="3">
    <location>
        <begin position="143"/>
        <end position="170"/>
    </location>
</feature>
<feature type="region of interest" description="Disordered" evidence="2">
    <location>
        <begin position="677"/>
        <end position="696"/>
    </location>
</feature>
<feature type="region of interest" description="Disordered" evidence="2">
    <location>
        <begin position="1071"/>
        <end position="1094"/>
    </location>
</feature>
<keyword evidence="1" id="KW-0863">Zinc-finger</keyword>
<organism evidence="4 5">
    <name type="scientific">Apodemus speciosus</name>
    <name type="common">Large Japanese field mouse</name>
    <dbReference type="NCBI Taxonomy" id="105296"/>
    <lineage>
        <taxon>Eukaryota</taxon>
        <taxon>Metazoa</taxon>
        <taxon>Chordata</taxon>
        <taxon>Craniata</taxon>
        <taxon>Vertebrata</taxon>
        <taxon>Euteleostomi</taxon>
        <taxon>Mammalia</taxon>
        <taxon>Eutheria</taxon>
        <taxon>Euarchontoglires</taxon>
        <taxon>Glires</taxon>
        <taxon>Rodentia</taxon>
        <taxon>Myomorpha</taxon>
        <taxon>Muroidea</taxon>
        <taxon>Muridae</taxon>
        <taxon>Murinae</taxon>
        <taxon>Apodemus</taxon>
    </lineage>
</organism>
<feature type="region of interest" description="Disordered" evidence="2">
    <location>
        <begin position="1310"/>
        <end position="1336"/>
    </location>
</feature>
<evidence type="ECO:0000313" key="5">
    <source>
        <dbReference type="Proteomes" id="UP001623349"/>
    </source>
</evidence>
<feature type="region of interest" description="Disordered" evidence="2">
    <location>
        <begin position="855"/>
        <end position="1019"/>
    </location>
</feature>
<feature type="compositionally biased region" description="Low complexity" evidence="2">
    <location>
        <begin position="1190"/>
        <end position="1199"/>
    </location>
</feature>
<dbReference type="InterPro" id="IPR036236">
    <property type="entry name" value="Znf_C2H2_sf"/>
</dbReference>
<feature type="domain" description="C2H2-type" evidence="3">
    <location>
        <begin position="171"/>
        <end position="200"/>
    </location>
</feature>
<feature type="region of interest" description="Disordered" evidence="2">
    <location>
        <begin position="1"/>
        <end position="38"/>
    </location>
</feature>
<dbReference type="PROSITE" id="PS00028">
    <property type="entry name" value="ZINC_FINGER_C2H2_1"/>
    <property type="match status" value="2"/>
</dbReference>
<feature type="compositionally biased region" description="Basic and acidic residues" evidence="2">
    <location>
        <begin position="215"/>
        <end position="234"/>
    </location>
</feature>
<dbReference type="InterPro" id="IPR013087">
    <property type="entry name" value="Znf_C2H2_type"/>
</dbReference>
<evidence type="ECO:0000259" key="3">
    <source>
        <dbReference type="PROSITE" id="PS50157"/>
    </source>
</evidence>
<dbReference type="PANTHER" id="PTHR47166">
    <property type="entry name" value="ZINC FINGER PROTEIN 831"/>
    <property type="match status" value="1"/>
</dbReference>
<dbReference type="Proteomes" id="UP001623349">
    <property type="component" value="Unassembled WGS sequence"/>
</dbReference>
<comment type="caution">
    <text evidence="4">The sequence shown here is derived from an EMBL/GenBank/DDBJ whole genome shotgun (WGS) entry which is preliminary data.</text>
</comment>
<feature type="compositionally biased region" description="Polar residues" evidence="2">
    <location>
        <begin position="372"/>
        <end position="381"/>
    </location>
</feature>
<feature type="region of interest" description="Disordered" evidence="2">
    <location>
        <begin position="623"/>
        <end position="665"/>
    </location>
</feature>
<feature type="region of interest" description="Disordered" evidence="2">
    <location>
        <begin position="1501"/>
        <end position="1571"/>
    </location>
</feature>
<feature type="compositionally biased region" description="Polar residues" evidence="2">
    <location>
        <begin position="770"/>
        <end position="782"/>
    </location>
</feature>
<keyword evidence="5" id="KW-1185">Reference proteome</keyword>
<name>A0ABQ0EJK8_APOSI</name>
<feature type="compositionally biased region" description="Polar residues" evidence="2">
    <location>
        <begin position="821"/>
        <end position="832"/>
    </location>
</feature>
<accession>A0ABQ0EJK8</accession>
<evidence type="ECO:0000313" key="4">
    <source>
        <dbReference type="EMBL" id="GAB1287293.1"/>
    </source>
</evidence>
<dbReference type="PANTHER" id="PTHR47166:SF1">
    <property type="entry name" value="ZINC FINGER PROTEIN 831"/>
    <property type="match status" value="1"/>
</dbReference>
<feature type="compositionally biased region" description="Basic and acidic residues" evidence="2">
    <location>
        <begin position="981"/>
        <end position="1003"/>
    </location>
</feature>
<reference evidence="4 5" key="1">
    <citation type="submission" date="2024-08" db="EMBL/GenBank/DDBJ databases">
        <title>The draft genome of Apodemus speciosus.</title>
        <authorList>
            <person name="Nabeshima K."/>
            <person name="Suzuki S."/>
            <person name="Onuma M."/>
        </authorList>
    </citation>
    <scope>NUCLEOTIDE SEQUENCE [LARGE SCALE GENOMIC DNA]</scope>
    <source>
        <strain evidence="4">IB14-021</strain>
    </source>
</reference>
<feature type="compositionally biased region" description="Polar residues" evidence="2">
    <location>
        <begin position="1285"/>
        <end position="1297"/>
    </location>
</feature>
<feature type="compositionally biased region" description="Basic and acidic residues" evidence="2">
    <location>
        <begin position="1426"/>
        <end position="1442"/>
    </location>
</feature>
<proteinExistence type="predicted"/>